<keyword evidence="1" id="KW-1133">Transmembrane helix</keyword>
<evidence type="ECO:0000313" key="2">
    <source>
        <dbReference type="EMBL" id="RED15237.1"/>
    </source>
</evidence>
<keyword evidence="1" id="KW-0812">Transmembrane</keyword>
<dbReference type="Proteomes" id="UP000256310">
    <property type="component" value="Unassembled WGS sequence"/>
</dbReference>
<dbReference type="AlphaFoldDB" id="A0A3D9FCE6"/>
<dbReference type="RefSeq" id="WP_147297592.1">
    <property type="nucleotide sequence ID" value="NZ_QRDP01000004.1"/>
</dbReference>
<feature type="transmembrane region" description="Helical" evidence="1">
    <location>
        <begin position="171"/>
        <end position="200"/>
    </location>
</feature>
<accession>A0A3D9FCE6</accession>
<proteinExistence type="predicted"/>
<dbReference type="OrthoDB" id="7391073at2"/>
<gene>
    <name evidence="2" type="ORF">DFR46_0224</name>
</gene>
<comment type="caution">
    <text evidence="2">The sequence shown here is derived from an EMBL/GenBank/DDBJ whole genome shotgun (WGS) entry which is preliminary data.</text>
</comment>
<name>A0A3D9FCE6_9SPHN</name>
<protein>
    <recommendedName>
        <fullName evidence="4">Glycerophosphoryl diester phosphodiesterase membrane domain-containing protein</fullName>
    </recommendedName>
</protein>
<evidence type="ECO:0000313" key="3">
    <source>
        <dbReference type="Proteomes" id="UP000256310"/>
    </source>
</evidence>
<keyword evidence="1" id="KW-0472">Membrane</keyword>
<dbReference type="EMBL" id="QRDP01000004">
    <property type="protein sequence ID" value="RED15237.1"/>
    <property type="molecule type" value="Genomic_DNA"/>
</dbReference>
<feature type="transmembrane region" description="Helical" evidence="1">
    <location>
        <begin position="206"/>
        <end position="231"/>
    </location>
</feature>
<feature type="transmembrane region" description="Helical" evidence="1">
    <location>
        <begin position="24"/>
        <end position="45"/>
    </location>
</feature>
<sequence>MTDTKRFSPSAGWDEVRQLLGRDMALLVAIAGVFFLLPGLILSFRLPPIEDISSLSAVAAVLRPYLPLIFLISLIQMAGQLAIWSLVMATGRLTVGEAIKAALLFLPFYFLINLTGNVIIGLGLLLFILPGIYLATRLAPIGVIAISENIRNPLVAIRRSFTVTTGNAFPIFAFLLIVGIVFLLISMVCSIVFGSIFALLGLDMAVGGIGAALLAVVSGLVSAAGTTVFTLMPVAIYRQLTDAQASQVFS</sequence>
<organism evidence="2 3">
    <name type="scientific">Parasphingopyxis lamellibrachiae</name>
    <dbReference type="NCBI Taxonomy" id="680125"/>
    <lineage>
        <taxon>Bacteria</taxon>
        <taxon>Pseudomonadati</taxon>
        <taxon>Pseudomonadota</taxon>
        <taxon>Alphaproteobacteria</taxon>
        <taxon>Sphingomonadales</taxon>
        <taxon>Sphingomonadaceae</taxon>
        <taxon>Parasphingopyxis</taxon>
    </lineage>
</organism>
<reference evidence="2 3" key="1">
    <citation type="submission" date="2018-07" db="EMBL/GenBank/DDBJ databases">
        <title>Genomic Encyclopedia of Type Strains, Phase IV (KMG-IV): sequencing the most valuable type-strain genomes for metagenomic binning, comparative biology and taxonomic classification.</title>
        <authorList>
            <person name="Goeker M."/>
        </authorList>
    </citation>
    <scope>NUCLEOTIDE SEQUENCE [LARGE SCALE GENOMIC DNA]</scope>
    <source>
        <strain evidence="2 3">DSM 26725</strain>
    </source>
</reference>
<keyword evidence="3" id="KW-1185">Reference proteome</keyword>
<evidence type="ECO:0008006" key="4">
    <source>
        <dbReference type="Google" id="ProtNLM"/>
    </source>
</evidence>
<feature type="transmembrane region" description="Helical" evidence="1">
    <location>
        <begin position="101"/>
        <end position="126"/>
    </location>
</feature>
<feature type="transmembrane region" description="Helical" evidence="1">
    <location>
        <begin position="65"/>
        <end position="89"/>
    </location>
</feature>
<evidence type="ECO:0000256" key="1">
    <source>
        <dbReference type="SAM" id="Phobius"/>
    </source>
</evidence>
<feature type="transmembrane region" description="Helical" evidence="1">
    <location>
        <begin position="132"/>
        <end position="150"/>
    </location>
</feature>